<dbReference type="EMBL" id="JACHLK010000006">
    <property type="protein sequence ID" value="MBB6560515.1"/>
    <property type="molecule type" value="Genomic_DNA"/>
</dbReference>
<dbReference type="AlphaFoldDB" id="A0A7X0PEJ6"/>
<comment type="caution">
    <text evidence="2">The sequence shown here is derived from an EMBL/GenBank/DDBJ whole genome shotgun (WGS) entry which is preliminary data.</text>
</comment>
<proteinExistence type="predicted"/>
<organism evidence="2 3">
    <name type="scientific">Acidovorax soli</name>
    <dbReference type="NCBI Taxonomy" id="592050"/>
    <lineage>
        <taxon>Bacteria</taxon>
        <taxon>Pseudomonadati</taxon>
        <taxon>Pseudomonadota</taxon>
        <taxon>Betaproteobacteria</taxon>
        <taxon>Burkholderiales</taxon>
        <taxon>Comamonadaceae</taxon>
        <taxon>Acidovorax</taxon>
    </lineage>
</organism>
<gene>
    <name evidence="2" type="ORF">HNP48_003191</name>
</gene>
<keyword evidence="3" id="KW-1185">Reference proteome</keyword>
<feature type="non-terminal residue" evidence="2">
    <location>
        <position position="27"/>
    </location>
</feature>
<feature type="compositionally biased region" description="Basic and acidic residues" evidence="1">
    <location>
        <begin position="13"/>
        <end position="27"/>
    </location>
</feature>
<sequence length="27" mass="3062">MCARRRSNFLLGRQEKVTKEKAAPLSA</sequence>
<dbReference type="Proteomes" id="UP000575083">
    <property type="component" value="Unassembled WGS sequence"/>
</dbReference>
<evidence type="ECO:0000256" key="1">
    <source>
        <dbReference type="SAM" id="MobiDB-lite"/>
    </source>
</evidence>
<name>A0A7X0PEJ6_9BURK</name>
<evidence type="ECO:0000313" key="2">
    <source>
        <dbReference type="EMBL" id="MBB6560515.1"/>
    </source>
</evidence>
<accession>A0A7X0PEJ6</accession>
<evidence type="ECO:0000313" key="3">
    <source>
        <dbReference type="Proteomes" id="UP000575083"/>
    </source>
</evidence>
<protein>
    <submittedName>
        <fullName evidence="2">Uncharacterized protein</fullName>
    </submittedName>
</protein>
<reference evidence="2 3" key="1">
    <citation type="submission" date="2020-08" db="EMBL/GenBank/DDBJ databases">
        <title>Functional genomics of gut bacteria from endangered species of beetles.</title>
        <authorList>
            <person name="Carlos-Shanley C."/>
        </authorList>
    </citation>
    <scope>NUCLEOTIDE SEQUENCE [LARGE SCALE GENOMIC DNA]</scope>
    <source>
        <strain evidence="2 3">S00198</strain>
    </source>
</reference>
<feature type="region of interest" description="Disordered" evidence="1">
    <location>
        <begin position="1"/>
        <end position="27"/>
    </location>
</feature>